<evidence type="ECO:0000313" key="1">
    <source>
        <dbReference type="EMBL" id="JAH12357.1"/>
    </source>
</evidence>
<proteinExistence type="predicted"/>
<sequence>MSCTVMQPDWRMRLIQMRTTKNSYLKTSAPVFLCCKRLHHPRARALFGFLRPCF</sequence>
<reference evidence="1" key="2">
    <citation type="journal article" date="2015" name="Fish Shellfish Immunol.">
        <title>Early steps in the European eel (Anguilla anguilla)-Vibrio vulnificus interaction in the gills: Role of the RtxA13 toxin.</title>
        <authorList>
            <person name="Callol A."/>
            <person name="Pajuelo D."/>
            <person name="Ebbesson L."/>
            <person name="Teles M."/>
            <person name="MacKenzie S."/>
            <person name="Amaro C."/>
        </authorList>
    </citation>
    <scope>NUCLEOTIDE SEQUENCE</scope>
</reference>
<protein>
    <submittedName>
        <fullName evidence="1">Uncharacterized protein</fullName>
    </submittedName>
</protein>
<dbReference type="EMBL" id="GBXM01096220">
    <property type="protein sequence ID" value="JAH12357.1"/>
    <property type="molecule type" value="Transcribed_RNA"/>
</dbReference>
<name>A0A0E9Q768_ANGAN</name>
<organism evidence="1">
    <name type="scientific">Anguilla anguilla</name>
    <name type="common">European freshwater eel</name>
    <name type="synonym">Muraena anguilla</name>
    <dbReference type="NCBI Taxonomy" id="7936"/>
    <lineage>
        <taxon>Eukaryota</taxon>
        <taxon>Metazoa</taxon>
        <taxon>Chordata</taxon>
        <taxon>Craniata</taxon>
        <taxon>Vertebrata</taxon>
        <taxon>Euteleostomi</taxon>
        <taxon>Actinopterygii</taxon>
        <taxon>Neopterygii</taxon>
        <taxon>Teleostei</taxon>
        <taxon>Anguilliformes</taxon>
        <taxon>Anguillidae</taxon>
        <taxon>Anguilla</taxon>
    </lineage>
</organism>
<accession>A0A0E9Q768</accession>
<reference evidence="1" key="1">
    <citation type="submission" date="2014-11" db="EMBL/GenBank/DDBJ databases">
        <authorList>
            <person name="Amaro Gonzalez C."/>
        </authorList>
    </citation>
    <scope>NUCLEOTIDE SEQUENCE</scope>
</reference>
<dbReference type="AlphaFoldDB" id="A0A0E9Q768"/>